<evidence type="ECO:0000259" key="6">
    <source>
        <dbReference type="Pfam" id="PF01555"/>
    </source>
</evidence>
<evidence type="ECO:0000256" key="4">
    <source>
        <dbReference type="RuleBase" id="RU362026"/>
    </source>
</evidence>
<gene>
    <name evidence="7" type="ORF">CCAL12919_04500</name>
</gene>
<dbReference type="InterPro" id="IPR002941">
    <property type="entry name" value="DNA_methylase_N4/N6"/>
</dbReference>
<dbReference type="PANTHER" id="PTHR13370">
    <property type="entry name" value="RNA METHYLASE-RELATED"/>
    <property type="match status" value="1"/>
</dbReference>
<dbReference type="Gene3D" id="3.40.50.150">
    <property type="entry name" value="Vaccinia Virus protein VP39"/>
    <property type="match status" value="2"/>
</dbReference>
<evidence type="ECO:0000313" key="8">
    <source>
        <dbReference type="Proteomes" id="UP001318760"/>
    </source>
</evidence>
<dbReference type="PRINTS" id="PR00508">
    <property type="entry name" value="S21N4MTFRASE"/>
</dbReference>
<dbReference type="AlphaFoldDB" id="A0ABD4JI26"/>
<dbReference type="InterPro" id="IPR029063">
    <property type="entry name" value="SAM-dependent_MTases_sf"/>
</dbReference>
<dbReference type="EC" id="2.1.1.-" evidence="4"/>
<organism evidence="7 8">
    <name type="scientific">Campylobacter californiensis</name>
    <dbReference type="NCBI Taxonomy" id="1032243"/>
    <lineage>
        <taxon>Bacteria</taxon>
        <taxon>Pseudomonadati</taxon>
        <taxon>Campylobacterota</taxon>
        <taxon>Epsilonproteobacteria</taxon>
        <taxon>Campylobacterales</taxon>
        <taxon>Campylobacteraceae</taxon>
        <taxon>Campylobacter</taxon>
    </lineage>
</organism>
<dbReference type="Proteomes" id="UP001318760">
    <property type="component" value="Unassembled WGS sequence"/>
</dbReference>
<dbReference type="EMBL" id="JADBHS010000006">
    <property type="protein sequence ID" value="MBE2986390.1"/>
    <property type="molecule type" value="Genomic_DNA"/>
</dbReference>
<dbReference type="RefSeq" id="WP_336613316.1">
    <property type="nucleotide sequence ID" value="NZ_JADBHS010000006.1"/>
</dbReference>
<evidence type="ECO:0000256" key="3">
    <source>
        <dbReference type="ARBA" id="ARBA00022679"/>
    </source>
</evidence>
<dbReference type="GO" id="GO:0008168">
    <property type="term" value="F:methyltransferase activity"/>
    <property type="evidence" value="ECO:0007669"/>
    <property type="project" value="UniProtKB-KW"/>
</dbReference>
<sequence length="379" mass="43716">MNLINKFELDKILYKKHLEKYSDEIFNEILNIAKNGLENKIKELKNKERVDKNDDNKPKIKAAEYLSKTEIEILPKWVKNDIDNAVIIGESKQVIQLKNGKKYHLKNKLNDLSGAEWNYFLNSVLCTRYRTSGEESYAHDIRKAHPSPKPPQLMKDIISFFTKESELVFDYFAGVGGTLLGSSLCNRKAIGFDLSSHYRGIYQKANEKLGLQEQTFICGDSLELLKDNGFMQNLFKNELASLILIDPPYGDMLSRPKTGEALKQRKDTSPTPFTNLKNDLGNMSWQEFLDNFKQSIEYGIKYLKKGGHLVVFIKDLQPKEKEDNLLHADIVKALNTINELNYIGNKIWADLSVNLYPYGYPFSFVANQIHQFILIFKKR</sequence>
<evidence type="ECO:0000256" key="2">
    <source>
        <dbReference type="ARBA" id="ARBA00022603"/>
    </source>
</evidence>
<feature type="domain" description="DNA methylase N-4/N-6" evidence="6">
    <location>
        <begin position="24"/>
        <end position="202"/>
    </location>
</feature>
<dbReference type="GO" id="GO:0032259">
    <property type="term" value="P:methylation"/>
    <property type="evidence" value="ECO:0007669"/>
    <property type="project" value="UniProtKB-KW"/>
</dbReference>
<comment type="caution">
    <text evidence="7">The sequence shown here is derived from an EMBL/GenBank/DDBJ whole genome shotgun (WGS) entry which is preliminary data.</text>
</comment>
<comment type="similarity">
    <text evidence="1 4">Belongs to the N(4)/N(6)-methyltransferase family.</text>
</comment>
<keyword evidence="5" id="KW-0175">Coiled coil</keyword>
<feature type="coiled-coil region" evidence="5">
    <location>
        <begin position="27"/>
        <end position="54"/>
    </location>
</feature>
<dbReference type="Pfam" id="PF01555">
    <property type="entry name" value="N6_N4_Mtase"/>
    <property type="match status" value="1"/>
</dbReference>
<dbReference type="SUPFAM" id="SSF53335">
    <property type="entry name" value="S-adenosyl-L-methionine-dependent methyltransferases"/>
    <property type="match status" value="2"/>
</dbReference>
<keyword evidence="2 7" id="KW-0489">Methyltransferase</keyword>
<dbReference type="PROSITE" id="PS00092">
    <property type="entry name" value="N6_MTASE"/>
    <property type="match status" value="1"/>
</dbReference>
<reference evidence="7 8" key="1">
    <citation type="submission" date="2020-10" db="EMBL/GenBank/DDBJ databases">
        <title>Campylobacter californiensis sp. nov. isolated from cattle and feral swine in California.</title>
        <authorList>
            <person name="Miller W.G."/>
        </authorList>
    </citation>
    <scope>NUCLEOTIDE SEQUENCE [LARGE SCALE GENOMIC DNA]</scope>
    <source>
        <strain evidence="7 8">RM12919</strain>
    </source>
</reference>
<evidence type="ECO:0000256" key="5">
    <source>
        <dbReference type="SAM" id="Coils"/>
    </source>
</evidence>
<keyword evidence="3" id="KW-0808">Transferase</keyword>
<evidence type="ECO:0000313" key="7">
    <source>
        <dbReference type="EMBL" id="MBE2986390.1"/>
    </source>
</evidence>
<dbReference type="InterPro" id="IPR002052">
    <property type="entry name" value="DNA_methylase_N6_adenine_CS"/>
</dbReference>
<proteinExistence type="inferred from homology"/>
<dbReference type="InterPro" id="IPR001091">
    <property type="entry name" value="RM_Methyltransferase"/>
</dbReference>
<name>A0ABD4JI26_9BACT</name>
<accession>A0ABD4JI26</accession>
<evidence type="ECO:0000256" key="1">
    <source>
        <dbReference type="ARBA" id="ARBA00006594"/>
    </source>
</evidence>
<dbReference type="PANTHER" id="PTHR13370:SF3">
    <property type="entry name" value="TRNA (GUANINE(10)-N2)-METHYLTRANSFERASE HOMOLOG"/>
    <property type="match status" value="1"/>
</dbReference>
<protein>
    <recommendedName>
        <fullName evidence="4">Methyltransferase</fullName>
        <ecNumber evidence="4">2.1.1.-</ecNumber>
    </recommendedName>
</protein>